<organism evidence="2">
    <name type="scientific">Lygus hesperus</name>
    <name type="common">Western plant bug</name>
    <dbReference type="NCBI Taxonomy" id="30085"/>
    <lineage>
        <taxon>Eukaryota</taxon>
        <taxon>Metazoa</taxon>
        <taxon>Ecdysozoa</taxon>
        <taxon>Arthropoda</taxon>
        <taxon>Hexapoda</taxon>
        <taxon>Insecta</taxon>
        <taxon>Pterygota</taxon>
        <taxon>Neoptera</taxon>
        <taxon>Paraneoptera</taxon>
        <taxon>Hemiptera</taxon>
        <taxon>Heteroptera</taxon>
        <taxon>Panheteroptera</taxon>
        <taxon>Cimicomorpha</taxon>
        <taxon>Miridae</taxon>
        <taxon>Mirini</taxon>
        <taxon>Lygus</taxon>
    </lineage>
</organism>
<reference evidence="2" key="1">
    <citation type="journal article" date="2014" name="PLoS ONE">
        <title>Transcriptome-Based Identification of ABC Transporters in the Western Tarnished Plant Bug Lygus hesperus.</title>
        <authorList>
            <person name="Hull J.J."/>
            <person name="Chaney K."/>
            <person name="Geib S.M."/>
            <person name="Fabrick J.A."/>
            <person name="Brent C.S."/>
            <person name="Walsh D."/>
            <person name="Lavine L.C."/>
        </authorList>
    </citation>
    <scope>NUCLEOTIDE SEQUENCE</scope>
</reference>
<name>A0A0A9YDB8_LYGHE</name>
<protein>
    <submittedName>
        <fullName evidence="2">Proline-rich protein 5-like protein</fullName>
    </submittedName>
</protein>
<accession>A0A0A9YDB8</accession>
<dbReference type="AlphaFoldDB" id="A0A0A9YDB8"/>
<proteinExistence type="predicted"/>
<gene>
    <name evidence="2" type="primary">Prr5l</name>
    <name evidence="2" type="ORF">CM83_80071</name>
</gene>
<feature type="region of interest" description="Disordered" evidence="1">
    <location>
        <begin position="1"/>
        <end position="20"/>
    </location>
</feature>
<reference evidence="2" key="2">
    <citation type="submission" date="2014-07" db="EMBL/GenBank/DDBJ databases">
        <authorList>
            <person name="Hull J."/>
        </authorList>
    </citation>
    <scope>NUCLEOTIDE SEQUENCE</scope>
</reference>
<feature type="non-terminal residue" evidence="2">
    <location>
        <position position="1"/>
    </location>
</feature>
<sequence>RSTQWVTGRNRCSRSTGADSTGRCCQKDAGGRKELEPCSRIRRWYSEKEDTLRTKKRERWCGPTTWTELKRHPRTLPDVNVLNSSRLSCNVGEKEGGVI</sequence>
<dbReference type="EMBL" id="GBHO01013455">
    <property type="protein sequence ID" value="JAG30149.1"/>
    <property type="molecule type" value="Transcribed_RNA"/>
</dbReference>
<evidence type="ECO:0000256" key="1">
    <source>
        <dbReference type="SAM" id="MobiDB-lite"/>
    </source>
</evidence>
<evidence type="ECO:0000313" key="2">
    <source>
        <dbReference type="EMBL" id="JAG30149.1"/>
    </source>
</evidence>